<keyword evidence="9" id="KW-0969">Cilium</keyword>
<dbReference type="InterPro" id="IPR018035">
    <property type="entry name" value="Flagellar_FliH/T3SS_HrpE"/>
</dbReference>
<dbReference type="EMBL" id="QFVR01000001">
    <property type="protein sequence ID" value="PWI26896.1"/>
    <property type="molecule type" value="Genomic_DNA"/>
</dbReference>
<keyword evidence="9" id="KW-0282">Flagellum</keyword>
<evidence type="ECO:0000256" key="2">
    <source>
        <dbReference type="ARBA" id="ARBA00006602"/>
    </source>
</evidence>
<dbReference type="PANTHER" id="PTHR34982">
    <property type="entry name" value="YOP PROTEINS TRANSLOCATION PROTEIN L"/>
    <property type="match status" value="1"/>
</dbReference>
<dbReference type="Proteomes" id="UP000245938">
    <property type="component" value="Unassembled WGS sequence"/>
</dbReference>
<gene>
    <name evidence="9" type="ORF">DEX24_00935</name>
</gene>
<keyword evidence="5" id="KW-0653">Protein transport</keyword>
<evidence type="ECO:0000256" key="4">
    <source>
        <dbReference type="ARBA" id="ARBA00022795"/>
    </source>
</evidence>
<evidence type="ECO:0000313" key="9">
    <source>
        <dbReference type="EMBL" id="PWI26896.1"/>
    </source>
</evidence>
<keyword evidence="4" id="KW-1005">Bacterial flagellum biogenesis</keyword>
<evidence type="ECO:0000259" key="8">
    <source>
        <dbReference type="Pfam" id="PF02108"/>
    </source>
</evidence>
<feature type="coiled-coil region" evidence="7">
    <location>
        <begin position="58"/>
        <end position="96"/>
    </location>
</feature>
<dbReference type="AlphaFoldDB" id="A0A2U3AQX0"/>
<organism evidence="9 10">
    <name type="scientific">Kurthia sibirica</name>
    <dbReference type="NCBI Taxonomy" id="202750"/>
    <lineage>
        <taxon>Bacteria</taxon>
        <taxon>Bacillati</taxon>
        <taxon>Bacillota</taxon>
        <taxon>Bacilli</taxon>
        <taxon>Bacillales</taxon>
        <taxon>Caryophanaceae</taxon>
        <taxon>Kurthia</taxon>
    </lineage>
</organism>
<dbReference type="GO" id="GO:0015031">
    <property type="term" value="P:protein transport"/>
    <property type="evidence" value="ECO:0007669"/>
    <property type="project" value="UniProtKB-KW"/>
</dbReference>
<name>A0A2U3AQX0_9BACL</name>
<evidence type="ECO:0000313" key="10">
    <source>
        <dbReference type="Proteomes" id="UP000245938"/>
    </source>
</evidence>
<sequence>MSRIIRQHAESEHDSNIRKIEVRSFSFTKNLSEASDVVDGLSIEHLLDEQQRMQQAFSEEKIATIAKIEQQRQNAAAEIDAARQAWEQDKQILEKKAYDEGFAEGFEDATLKVQHTMSDKISEANNTALLAVENGNAYLQAQEKLILELAIRSASRIVNQQLKDEPQLYLQIIERALKEAREAEYIKIFTSVQYFDSVTNNREEFATLFPPDVQFMIFIDDDLTGAECYLETNTGRLMVTLDDQFNMLKKGLLEIIESVD</sequence>
<comment type="similarity">
    <text evidence="2">Belongs to the FliH family.</text>
</comment>
<accession>A0A2U3AQX0</accession>
<dbReference type="RefSeq" id="WP_109304519.1">
    <property type="nucleotide sequence ID" value="NZ_BJUF01000001.1"/>
</dbReference>
<proteinExistence type="inferred from homology"/>
<keyword evidence="6" id="KW-1006">Bacterial flagellum protein export</keyword>
<evidence type="ECO:0000256" key="5">
    <source>
        <dbReference type="ARBA" id="ARBA00022927"/>
    </source>
</evidence>
<evidence type="ECO:0000256" key="6">
    <source>
        <dbReference type="ARBA" id="ARBA00023225"/>
    </source>
</evidence>
<evidence type="ECO:0000256" key="7">
    <source>
        <dbReference type="SAM" id="Coils"/>
    </source>
</evidence>
<evidence type="ECO:0000256" key="3">
    <source>
        <dbReference type="ARBA" id="ARBA00022448"/>
    </source>
</evidence>
<keyword evidence="9" id="KW-0966">Cell projection</keyword>
<reference evidence="9 10" key="1">
    <citation type="submission" date="2018-05" db="EMBL/GenBank/DDBJ databases">
        <title>Kurthia sibirica genome sequence.</title>
        <authorList>
            <person name="Maclea K.S."/>
            <person name="Goen A.E."/>
        </authorList>
    </citation>
    <scope>NUCLEOTIDE SEQUENCE [LARGE SCALE GENOMIC DNA]</scope>
    <source>
        <strain evidence="9 10">ATCC 49154</strain>
    </source>
</reference>
<keyword evidence="3" id="KW-0813">Transport</keyword>
<protein>
    <submittedName>
        <fullName evidence="9">Flagellar assembly protein FliH</fullName>
    </submittedName>
</protein>
<keyword evidence="10" id="KW-1185">Reference proteome</keyword>
<dbReference type="PANTHER" id="PTHR34982:SF1">
    <property type="entry name" value="FLAGELLAR ASSEMBLY PROTEIN FLIH"/>
    <property type="match status" value="1"/>
</dbReference>
<dbReference type="Pfam" id="PF02108">
    <property type="entry name" value="FliH"/>
    <property type="match status" value="1"/>
</dbReference>
<dbReference type="OrthoDB" id="19020at2"/>
<dbReference type="InterPro" id="IPR051472">
    <property type="entry name" value="T3SS_Stator/FliH"/>
</dbReference>
<dbReference type="GO" id="GO:0044781">
    <property type="term" value="P:bacterial-type flagellum organization"/>
    <property type="evidence" value="ECO:0007669"/>
    <property type="project" value="UniProtKB-KW"/>
</dbReference>
<evidence type="ECO:0000256" key="1">
    <source>
        <dbReference type="ARBA" id="ARBA00003041"/>
    </source>
</evidence>
<dbReference type="GO" id="GO:0005829">
    <property type="term" value="C:cytosol"/>
    <property type="evidence" value="ECO:0007669"/>
    <property type="project" value="TreeGrafter"/>
</dbReference>
<feature type="domain" description="Flagellar assembly protein FliH/Type III secretion system HrpE" evidence="8">
    <location>
        <begin position="139"/>
        <end position="246"/>
    </location>
</feature>
<comment type="function">
    <text evidence="1">Needed for flagellar regrowth and assembly.</text>
</comment>
<keyword evidence="7" id="KW-0175">Coiled coil</keyword>
<comment type="caution">
    <text evidence="9">The sequence shown here is derived from an EMBL/GenBank/DDBJ whole genome shotgun (WGS) entry which is preliminary data.</text>
</comment>